<proteinExistence type="predicted"/>
<protein>
    <submittedName>
        <fullName evidence="2 4">Uncharacterized protein</fullName>
    </submittedName>
</protein>
<dbReference type="STRING" id="27835.A0A0N4XWC9"/>
<reference evidence="4" key="1">
    <citation type="submission" date="2017-02" db="UniProtKB">
        <authorList>
            <consortium name="WormBaseParasite"/>
        </authorList>
    </citation>
    <scope>IDENTIFICATION</scope>
</reference>
<keyword evidence="3" id="KW-1185">Reference proteome</keyword>
<name>A0A0N4XWC9_NIPBR</name>
<evidence type="ECO:0000313" key="3">
    <source>
        <dbReference type="Proteomes" id="UP000271162"/>
    </source>
</evidence>
<gene>
    <name evidence="2" type="ORF">NBR_LOCUS7188</name>
</gene>
<dbReference type="EMBL" id="UYSL01019866">
    <property type="protein sequence ID" value="VDL70777.1"/>
    <property type="molecule type" value="Genomic_DNA"/>
</dbReference>
<evidence type="ECO:0000256" key="1">
    <source>
        <dbReference type="SAM" id="SignalP"/>
    </source>
</evidence>
<keyword evidence="1" id="KW-0732">Signal</keyword>
<dbReference type="WBParaSite" id="NBR_0000718701-mRNA-1">
    <property type="protein sequence ID" value="NBR_0000718701-mRNA-1"/>
    <property type="gene ID" value="NBR_0000718701"/>
</dbReference>
<sequence>MLARFVVLTLLISVLLVDATLPRLRPAKKAMRNSLVRFGKRADLVEPVYLGKSELFMREAFGPAESEELYDAINQARKPSPYFYF</sequence>
<evidence type="ECO:0000313" key="2">
    <source>
        <dbReference type="EMBL" id="VDL70777.1"/>
    </source>
</evidence>
<accession>A0A0N4XWC9</accession>
<dbReference type="Proteomes" id="UP000271162">
    <property type="component" value="Unassembled WGS sequence"/>
</dbReference>
<dbReference type="AlphaFoldDB" id="A0A0N4XWC9"/>
<feature type="chain" id="PRO_5043125001" evidence="1">
    <location>
        <begin position="20"/>
        <end position="85"/>
    </location>
</feature>
<reference evidence="2 3" key="2">
    <citation type="submission" date="2018-11" db="EMBL/GenBank/DDBJ databases">
        <authorList>
            <consortium name="Pathogen Informatics"/>
        </authorList>
    </citation>
    <scope>NUCLEOTIDE SEQUENCE [LARGE SCALE GENOMIC DNA]</scope>
</reference>
<feature type="signal peptide" evidence="1">
    <location>
        <begin position="1"/>
        <end position="19"/>
    </location>
</feature>
<organism evidence="4">
    <name type="scientific">Nippostrongylus brasiliensis</name>
    <name type="common">Rat hookworm</name>
    <dbReference type="NCBI Taxonomy" id="27835"/>
    <lineage>
        <taxon>Eukaryota</taxon>
        <taxon>Metazoa</taxon>
        <taxon>Ecdysozoa</taxon>
        <taxon>Nematoda</taxon>
        <taxon>Chromadorea</taxon>
        <taxon>Rhabditida</taxon>
        <taxon>Rhabditina</taxon>
        <taxon>Rhabditomorpha</taxon>
        <taxon>Strongyloidea</taxon>
        <taxon>Heligmosomidae</taxon>
        <taxon>Nippostrongylus</taxon>
    </lineage>
</organism>
<evidence type="ECO:0000313" key="4">
    <source>
        <dbReference type="WBParaSite" id="NBR_0000718701-mRNA-1"/>
    </source>
</evidence>